<dbReference type="AlphaFoldDB" id="A0A537JGH0"/>
<accession>A0A537JGH0</accession>
<keyword evidence="1" id="KW-0812">Transmembrane</keyword>
<feature type="non-terminal residue" evidence="2">
    <location>
        <position position="114"/>
    </location>
</feature>
<proteinExistence type="predicted"/>
<sequence length="114" mass="11429">MGTGLPVAAPRAERPAASRSRRIAGAAAALGRGAVSFGALFAVWYALTAHGWVRPMALASPAAVASVLVDGIRDRTLLGHLGVSLGRLVISMVVAGAAGIVLGVLVGISRHLAL</sequence>
<evidence type="ECO:0008006" key="4">
    <source>
        <dbReference type="Google" id="ProtNLM"/>
    </source>
</evidence>
<evidence type="ECO:0000256" key="1">
    <source>
        <dbReference type="SAM" id="Phobius"/>
    </source>
</evidence>
<keyword evidence="1" id="KW-0472">Membrane</keyword>
<feature type="transmembrane region" description="Helical" evidence="1">
    <location>
        <begin position="23"/>
        <end position="46"/>
    </location>
</feature>
<feature type="transmembrane region" description="Helical" evidence="1">
    <location>
        <begin position="84"/>
        <end position="108"/>
    </location>
</feature>
<protein>
    <recommendedName>
        <fullName evidence="4">ABC transporter permease</fullName>
    </recommendedName>
</protein>
<evidence type="ECO:0000313" key="2">
    <source>
        <dbReference type="EMBL" id="TMI82580.1"/>
    </source>
</evidence>
<name>A0A537JGH0_9BACT</name>
<dbReference type="Proteomes" id="UP000318093">
    <property type="component" value="Unassembled WGS sequence"/>
</dbReference>
<comment type="caution">
    <text evidence="2">The sequence shown here is derived from an EMBL/GenBank/DDBJ whole genome shotgun (WGS) entry which is preliminary data.</text>
</comment>
<organism evidence="2 3">
    <name type="scientific">Candidatus Segetimicrobium genomatis</name>
    <dbReference type="NCBI Taxonomy" id="2569760"/>
    <lineage>
        <taxon>Bacteria</taxon>
        <taxon>Bacillati</taxon>
        <taxon>Candidatus Sysuimicrobiota</taxon>
        <taxon>Candidatus Sysuimicrobiia</taxon>
        <taxon>Candidatus Sysuimicrobiales</taxon>
        <taxon>Candidatus Segetimicrobiaceae</taxon>
        <taxon>Candidatus Segetimicrobium</taxon>
    </lineage>
</organism>
<evidence type="ECO:0000313" key="3">
    <source>
        <dbReference type="Proteomes" id="UP000318093"/>
    </source>
</evidence>
<dbReference type="EMBL" id="VBAN01000154">
    <property type="protein sequence ID" value="TMI82580.1"/>
    <property type="molecule type" value="Genomic_DNA"/>
</dbReference>
<keyword evidence="1" id="KW-1133">Transmembrane helix</keyword>
<reference evidence="2 3" key="1">
    <citation type="journal article" date="2019" name="Nat. Microbiol.">
        <title>Mediterranean grassland soil C-N compound turnover is dependent on rainfall and depth, and is mediated by genomically divergent microorganisms.</title>
        <authorList>
            <person name="Diamond S."/>
            <person name="Andeer P.F."/>
            <person name="Li Z."/>
            <person name="Crits-Christoph A."/>
            <person name="Burstein D."/>
            <person name="Anantharaman K."/>
            <person name="Lane K.R."/>
            <person name="Thomas B.C."/>
            <person name="Pan C."/>
            <person name="Northen T.R."/>
            <person name="Banfield J.F."/>
        </authorList>
    </citation>
    <scope>NUCLEOTIDE SEQUENCE [LARGE SCALE GENOMIC DNA]</scope>
    <source>
        <strain evidence="2">NP_6</strain>
    </source>
</reference>
<gene>
    <name evidence="2" type="ORF">E6H03_05260</name>
</gene>